<accession>A0A8J7HY97</accession>
<dbReference type="AlphaFoldDB" id="A0A8J7HY97"/>
<reference evidence="4 5" key="1">
    <citation type="journal article" date="2021" name="Int. J. Syst. Evol. Microbiol.">
        <title>Amazonocrinis nigriterrae gen. nov., sp. nov., Atlanticothrix silvestris gen. nov., sp. nov. and Dendronalium phyllosphericum gen. nov., sp. nov., nostocacean cyanobacteria from Brazilian environments.</title>
        <authorList>
            <person name="Alvarenga D.O."/>
            <person name="Andreote A.P.D."/>
            <person name="Branco L.H.Z."/>
            <person name="Delbaje E."/>
            <person name="Cruz R.B."/>
            <person name="Varani A.M."/>
            <person name="Fiore M.F."/>
        </authorList>
    </citation>
    <scope>NUCLEOTIDE SEQUENCE [LARGE SCALE GENOMIC DNA]</scope>
    <source>
        <strain evidence="4 5">CENA369</strain>
    </source>
</reference>
<keyword evidence="2" id="KW-0812">Transmembrane</keyword>
<feature type="region of interest" description="Disordered" evidence="1">
    <location>
        <begin position="68"/>
        <end position="92"/>
    </location>
</feature>
<gene>
    <name evidence="4" type="ORF">I8752_05530</name>
</gene>
<feature type="chain" id="PRO_5035259910" evidence="3">
    <location>
        <begin position="29"/>
        <end position="92"/>
    </location>
</feature>
<keyword evidence="2" id="KW-0472">Membrane</keyword>
<dbReference type="RefSeq" id="WP_214431331.1">
    <property type="nucleotide sequence ID" value="NZ_CAWPUQ010000035.1"/>
</dbReference>
<dbReference type="NCBIfam" id="NF038039">
    <property type="entry name" value="WGxxGxxG-CTERM"/>
    <property type="match status" value="1"/>
</dbReference>
<dbReference type="EMBL" id="JAECZA010000013">
    <property type="protein sequence ID" value="MBH8572506.1"/>
    <property type="molecule type" value="Genomic_DNA"/>
</dbReference>
<keyword evidence="2" id="KW-1133">Transmembrane helix</keyword>
<feature type="compositionally biased region" description="Basic and acidic residues" evidence="1">
    <location>
        <begin position="70"/>
        <end position="81"/>
    </location>
</feature>
<dbReference type="NCBIfam" id="NF041742">
    <property type="entry name" value="WGxxGxxG_fam"/>
    <property type="match status" value="1"/>
</dbReference>
<evidence type="ECO:0000256" key="1">
    <source>
        <dbReference type="SAM" id="MobiDB-lite"/>
    </source>
</evidence>
<dbReference type="Proteomes" id="UP000662314">
    <property type="component" value="Unassembled WGS sequence"/>
</dbReference>
<evidence type="ECO:0000313" key="5">
    <source>
        <dbReference type="Proteomes" id="UP000662314"/>
    </source>
</evidence>
<feature type="signal peptide" evidence="3">
    <location>
        <begin position="1"/>
        <end position="28"/>
    </location>
</feature>
<comment type="caution">
    <text evidence="4">The sequence shown here is derived from an EMBL/GenBank/DDBJ whole genome shotgun (WGS) entry which is preliminary data.</text>
</comment>
<proteinExistence type="predicted"/>
<keyword evidence="5" id="KW-1185">Reference proteome</keyword>
<evidence type="ECO:0000256" key="3">
    <source>
        <dbReference type="SAM" id="SignalP"/>
    </source>
</evidence>
<evidence type="ECO:0000313" key="4">
    <source>
        <dbReference type="EMBL" id="MBH8572506.1"/>
    </source>
</evidence>
<evidence type="ECO:0000256" key="2">
    <source>
        <dbReference type="SAM" id="Phobius"/>
    </source>
</evidence>
<name>A0A8J7HY97_9NOST</name>
<organism evidence="4 5">
    <name type="scientific">Dendronalium phyllosphericum CENA369</name>
    <dbReference type="NCBI Taxonomy" id="1725256"/>
    <lineage>
        <taxon>Bacteria</taxon>
        <taxon>Bacillati</taxon>
        <taxon>Cyanobacteriota</taxon>
        <taxon>Cyanophyceae</taxon>
        <taxon>Nostocales</taxon>
        <taxon>Nostocaceae</taxon>
        <taxon>Dendronalium</taxon>
        <taxon>Dendronalium phyllosphericum</taxon>
    </lineage>
</organism>
<feature type="transmembrane region" description="Helical" evidence="2">
    <location>
        <begin position="52"/>
        <end position="69"/>
    </location>
</feature>
<keyword evidence="3" id="KW-0732">Signal</keyword>
<protein>
    <submittedName>
        <fullName evidence="4">WGxxGxxG-CTERM domain-containing protein</fullName>
    </submittedName>
</protein>
<sequence>MTRNFTASVGAAVLALSMSMPLTLPAKAQVTTSPGTNTVPRTTTYDRRDNFDWGWLGLIGLLGLAGLSGRKRDDEPTRYRDPNTPGATTYRD</sequence>